<evidence type="ECO:0000259" key="8">
    <source>
        <dbReference type="PROSITE" id="PS50940"/>
    </source>
</evidence>
<dbReference type="PROSITE" id="PS50940">
    <property type="entry name" value="CHIT_BIND_II"/>
    <property type="match status" value="3"/>
</dbReference>
<dbReference type="PaxDb" id="7159-AAEL011334-PA"/>
<protein>
    <submittedName>
        <fullName evidence="9">AAEL011334-PA</fullName>
    </submittedName>
</protein>
<dbReference type="PANTHER" id="PTHR23301">
    <property type="entry name" value="CHITIN BINDING PERITROPHIN-A"/>
    <property type="match status" value="1"/>
</dbReference>
<evidence type="ECO:0000313" key="10">
    <source>
        <dbReference type="Proteomes" id="UP000682892"/>
    </source>
</evidence>
<dbReference type="SUPFAM" id="SSF57625">
    <property type="entry name" value="Invertebrate chitin-binding proteins"/>
    <property type="match status" value="3"/>
</dbReference>
<dbReference type="GO" id="GO:0005576">
    <property type="term" value="C:extracellular region"/>
    <property type="evidence" value="ECO:0007669"/>
    <property type="project" value="InterPro"/>
</dbReference>
<dbReference type="InterPro" id="IPR002557">
    <property type="entry name" value="Chitin-bd_dom"/>
</dbReference>
<keyword evidence="1" id="KW-0147">Chitin-binding</keyword>
<feature type="domain" description="Chitin-binding type-2" evidence="8">
    <location>
        <begin position="29"/>
        <end position="85"/>
    </location>
</feature>
<dbReference type="OMA" id="FWICLAH"/>
<dbReference type="Pfam" id="PF01607">
    <property type="entry name" value="CBM_14"/>
    <property type="match status" value="2"/>
</dbReference>
<evidence type="ECO:0000256" key="5">
    <source>
        <dbReference type="ARBA" id="ARBA00023180"/>
    </source>
</evidence>
<dbReference type="PANTHER" id="PTHR23301:SF0">
    <property type="entry name" value="CHITIN-BINDING TYPE-2 DOMAIN-CONTAINING PROTEIN-RELATED"/>
    <property type="match status" value="1"/>
</dbReference>
<evidence type="ECO:0000256" key="1">
    <source>
        <dbReference type="ARBA" id="ARBA00022669"/>
    </source>
</evidence>
<evidence type="ECO:0000256" key="2">
    <source>
        <dbReference type="ARBA" id="ARBA00022729"/>
    </source>
</evidence>
<reference evidence="9" key="1">
    <citation type="submission" date="2005-10" db="EMBL/GenBank/DDBJ databases">
        <authorList>
            <person name="Loftus B.J."/>
            <person name="Nene V.M."/>
            <person name="Hannick L.I."/>
            <person name="Bidwell S."/>
            <person name="Haas B."/>
            <person name="Amedeo P."/>
            <person name="Orvis J."/>
            <person name="Wortman J.R."/>
            <person name="White O.R."/>
            <person name="Salzberg S."/>
            <person name="Shumway M."/>
            <person name="Koo H."/>
            <person name="Zhao Y."/>
            <person name="Holmes M."/>
            <person name="Miller J."/>
            <person name="Schatz M."/>
            <person name="Pop M."/>
            <person name="Pai G."/>
            <person name="Utterback T."/>
            <person name="Rogers Y.-H."/>
            <person name="Kravitz S."/>
            <person name="Fraser C.M."/>
        </authorList>
    </citation>
    <scope>NUCLEOTIDE SEQUENCE</scope>
    <source>
        <strain evidence="9">Liverpool</strain>
    </source>
</reference>
<accession>Q16QB9</accession>
<dbReference type="PhylomeDB" id="Q16QB9"/>
<evidence type="ECO:0000313" key="9">
    <source>
        <dbReference type="EMBL" id="EAT36590.1"/>
    </source>
</evidence>
<dbReference type="VEuPathDB" id="VectorBase:AAEL029051"/>
<dbReference type="STRING" id="7159.Q16QB9"/>
<dbReference type="GO" id="GO:0008061">
    <property type="term" value="F:chitin binding"/>
    <property type="evidence" value="ECO:0007669"/>
    <property type="project" value="UniProtKB-KW"/>
</dbReference>
<reference evidence="9" key="3">
    <citation type="submission" date="2012-09" db="EMBL/GenBank/DDBJ databases">
        <authorList>
            <consortium name="VectorBase"/>
        </authorList>
    </citation>
    <scope>NUCLEOTIDE SEQUENCE</scope>
    <source>
        <strain evidence="9">Liverpool</strain>
    </source>
</reference>
<feature type="chain" id="PRO_5014307281" evidence="7">
    <location>
        <begin position="22"/>
        <end position="242"/>
    </location>
</feature>
<keyword evidence="4" id="KW-1015">Disulfide bond</keyword>
<dbReference type="InterPro" id="IPR051940">
    <property type="entry name" value="Chitin_bind-dev_reg"/>
</dbReference>
<feature type="signal peptide" evidence="7">
    <location>
        <begin position="1"/>
        <end position="21"/>
    </location>
</feature>
<dbReference type="Gene3D" id="2.170.140.10">
    <property type="entry name" value="Chitin binding domain"/>
    <property type="match status" value="2"/>
</dbReference>
<proteinExistence type="predicted"/>
<dbReference type="eggNOG" id="ENOG502T8E9">
    <property type="taxonomic scope" value="Eukaryota"/>
</dbReference>
<evidence type="ECO:0000256" key="4">
    <source>
        <dbReference type="ARBA" id="ARBA00023157"/>
    </source>
</evidence>
<gene>
    <name evidence="9" type="ORF">AaeL_AAEL011334</name>
</gene>
<feature type="domain" description="Chitin-binding type-2" evidence="8">
    <location>
        <begin position="120"/>
        <end position="176"/>
    </location>
</feature>
<reference evidence="9" key="2">
    <citation type="journal article" date="2007" name="Science">
        <title>Genome sequence of Aedes aegypti, a major arbovirus vector.</title>
        <authorList>
            <person name="Nene V."/>
            <person name="Wortman J.R."/>
            <person name="Lawson D."/>
            <person name="Haas B."/>
            <person name="Kodira C."/>
            <person name="Tu Z.J."/>
            <person name="Loftus B."/>
            <person name="Xi Z."/>
            <person name="Megy K."/>
            <person name="Grabherr M."/>
            <person name="Ren Q."/>
            <person name="Zdobnov E.M."/>
            <person name="Lobo N.F."/>
            <person name="Campbell K.S."/>
            <person name="Brown S.E."/>
            <person name="Bonaldo M.F."/>
            <person name="Zhu J."/>
            <person name="Sinkins S.P."/>
            <person name="Hogenkamp D.G."/>
            <person name="Amedeo P."/>
            <person name="Arensburger P."/>
            <person name="Atkinson P.W."/>
            <person name="Bidwell S."/>
            <person name="Biedler J."/>
            <person name="Birney E."/>
            <person name="Bruggner R.V."/>
            <person name="Costas J."/>
            <person name="Coy M.R."/>
            <person name="Crabtree J."/>
            <person name="Crawford M."/>
            <person name="Debruyn B."/>
            <person name="Decaprio D."/>
            <person name="Eiglmeier K."/>
            <person name="Eisenstadt E."/>
            <person name="El-Dorry H."/>
            <person name="Gelbart W.M."/>
            <person name="Gomes S.L."/>
            <person name="Hammond M."/>
            <person name="Hannick L.I."/>
            <person name="Hogan J.R."/>
            <person name="Holmes M.H."/>
            <person name="Jaffe D."/>
            <person name="Johnston J.S."/>
            <person name="Kennedy R.C."/>
            <person name="Koo H."/>
            <person name="Kravitz S."/>
            <person name="Kriventseva E.V."/>
            <person name="Kulp D."/>
            <person name="Labutti K."/>
            <person name="Lee E."/>
            <person name="Li S."/>
            <person name="Lovin D.D."/>
            <person name="Mao C."/>
            <person name="Mauceli E."/>
            <person name="Menck C.F."/>
            <person name="Miller J.R."/>
            <person name="Montgomery P."/>
            <person name="Mori A."/>
            <person name="Nascimento A.L."/>
            <person name="Naveira H.F."/>
            <person name="Nusbaum C."/>
            <person name="O'leary S."/>
            <person name="Orvis J."/>
            <person name="Pertea M."/>
            <person name="Quesneville H."/>
            <person name="Reidenbach K.R."/>
            <person name="Rogers Y.H."/>
            <person name="Roth C.W."/>
            <person name="Schneider J.R."/>
            <person name="Schatz M."/>
            <person name="Shumway M."/>
            <person name="Stanke M."/>
            <person name="Stinson E.O."/>
            <person name="Tubio J.M."/>
            <person name="Vanzee J.P."/>
            <person name="Verjovski-Almeida S."/>
            <person name="Werner D."/>
            <person name="White O."/>
            <person name="Wyder S."/>
            <person name="Zeng Q."/>
            <person name="Zhao Q."/>
            <person name="Zhao Y."/>
            <person name="Hill C.A."/>
            <person name="Raikhel A.S."/>
            <person name="Soares M.B."/>
            <person name="Knudson D.L."/>
            <person name="Lee N.H."/>
            <person name="Galagan J."/>
            <person name="Salzberg S.L."/>
            <person name="Paulsen I.T."/>
            <person name="Dimopoulos G."/>
            <person name="Collins F.H."/>
            <person name="Birren B."/>
            <person name="Fraser-Liggett C.M."/>
            <person name="Severson D.W."/>
        </authorList>
    </citation>
    <scope>NUCLEOTIDE SEQUENCE [LARGE SCALE GENOMIC DNA]</scope>
    <source>
        <strain evidence="9">Liverpool</strain>
    </source>
</reference>
<keyword evidence="5" id="KW-0325">Glycoprotein</keyword>
<feature type="region of interest" description="Disordered" evidence="6">
    <location>
        <begin position="87"/>
        <end position="111"/>
    </location>
</feature>
<dbReference type="SMART" id="SM00494">
    <property type="entry name" value="ChtBD2"/>
    <property type="match status" value="3"/>
</dbReference>
<keyword evidence="3" id="KW-0677">Repeat</keyword>
<name>Q16QB9_AEDAE</name>
<dbReference type="HOGENOM" id="CLU_1171460_0_0_1"/>
<evidence type="ECO:0000256" key="6">
    <source>
        <dbReference type="SAM" id="MobiDB-lite"/>
    </source>
</evidence>
<dbReference type="AlphaFoldDB" id="Q16QB9"/>
<keyword evidence="2 7" id="KW-0732">Signal</keyword>
<feature type="domain" description="Chitin-binding type-2" evidence="8">
    <location>
        <begin position="181"/>
        <end position="237"/>
    </location>
</feature>
<organism evidence="9 10">
    <name type="scientific">Aedes aegypti</name>
    <name type="common">Yellowfever mosquito</name>
    <name type="synonym">Culex aegypti</name>
    <dbReference type="NCBI Taxonomy" id="7159"/>
    <lineage>
        <taxon>Eukaryota</taxon>
        <taxon>Metazoa</taxon>
        <taxon>Ecdysozoa</taxon>
        <taxon>Arthropoda</taxon>
        <taxon>Hexapoda</taxon>
        <taxon>Insecta</taxon>
        <taxon>Pterygota</taxon>
        <taxon>Neoptera</taxon>
        <taxon>Endopterygota</taxon>
        <taxon>Diptera</taxon>
        <taxon>Nematocera</taxon>
        <taxon>Culicoidea</taxon>
        <taxon>Culicidae</taxon>
        <taxon>Culicinae</taxon>
        <taxon>Aedini</taxon>
        <taxon>Aedes</taxon>
        <taxon>Stegomyia</taxon>
    </lineage>
</organism>
<evidence type="ECO:0000256" key="7">
    <source>
        <dbReference type="SAM" id="SignalP"/>
    </source>
</evidence>
<dbReference type="InterPro" id="IPR036508">
    <property type="entry name" value="Chitin-bd_dom_sf"/>
</dbReference>
<dbReference type="Proteomes" id="UP000682892">
    <property type="component" value="Unassembled WGS sequence"/>
</dbReference>
<evidence type="ECO:0000256" key="3">
    <source>
        <dbReference type="ARBA" id="ARBA00022737"/>
    </source>
</evidence>
<sequence length="242" mass="27017">MYSNALLPALVLTLFFTSGFCQEVLGAAGSVCSNISFGILLHPTNCQLYYVCVNFKGSVHQCGYNFVFDPRVSFCVHHSMYQCPETVEPTSSPPTEAPSTTNVPELPSTPSDCPDTAWETLFCRNRVSTLIHNPFNCTQYINCELDPPSNRVCPSGKVFSLPYQDCFPGDPGRCLLQPVDPRFCETRPPGNYPHPYRCNQFVTCFQNSTRVESCPPYYVFDLQTVRCVRGNVLQCSSLLSEV</sequence>
<dbReference type="EMBL" id="CH477754">
    <property type="protein sequence ID" value="EAT36590.1"/>
    <property type="molecule type" value="Genomic_DNA"/>
</dbReference>